<keyword evidence="3" id="KW-1185">Reference proteome</keyword>
<dbReference type="AlphaFoldDB" id="A0A8T2S635"/>
<accession>A0A8T2S635</accession>
<evidence type="ECO:0000313" key="3">
    <source>
        <dbReference type="Proteomes" id="UP000825935"/>
    </source>
</evidence>
<organism evidence="2 3">
    <name type="scientific">Ceratopteris richardii</name>
    <name type="common">Triangle waterfern</name>
    <dbReference type="NCBI Taxonomy" id="49495"/>
    <lineage>
        <taxon>Eukaryota</taxon>
        <taxon>Viridiplantae</taxon>
        <taxon>Streptophyta</taxon>
        <taxon>Embryophyta</taxon>
        <taxon>Tracheophyta</taxon>
        <taxon>Polypodiopsida</taxon>
        <taxon>Polypodiidae</taxon>
        <taxon>Polypodiales</taxon>
        <taxon>Pteridineae</taxon>
        <taxon>Pteridaceae</taxon>
        <taxon>Parkerioideae</taxon>
        <taxon>Ceratopteris</taxon>
    </lineage>
</organism>
<dbReference type="Proteomes" id="UP000825935">
    <property type="component" value="Chromosome 22"/>
</dbReference>
<proteinExistence type="predicted"/>
<reference evidence="2" key="1">
    <citation type="submission" date="2021-08" db="EMBL/GenBank/DDBJ databases">
        <title>WGS assembly of Ceratopteris richardii.</title>
        <authorList>
            <person name="Marchant D.B."/>
            <person name="Chen G."/>
            <person name="Jenkins J."/>
            <person name="Shu S."/>
            <person name="Leebens-Mack J."/>
            <person name="Grimwood J."/>
            <person name="Schmutz J."/>
            <person name="Soltis P."/>
            <person name="Soltis D."/>
            <person name="Chen Z.-H."/>
        </authorList>
    </citation>
    <scope>NUCLEOTIDE SEQUENCE</scope>
    <source>
        <strain evidence="2">Whitten #5841</strain>
        <tissue evidence="2">Leaf</tissue>
    </source>
</reference>
<evidence type="ECO:0000256" key="1">
    <source>
        <dbReference type="SAM" id="MobiDB-lite"/>
    </source>
</evidence>
<protein>
    <submittedName>
        <fullName evidence="2">Uncharacterized protein</fullName>
    </submittedName>
</protein>
<feature type="region of interest" description="Disordered" evidence="1">
    <location>
        <begin position="95"/>
        <end position="115"/>
    </location>
</feature>
<evidence type="ECO:0000313" key="2">
    <source>
        <dbReference type="EMBL" id="KAH7306917.1"/>
    </source>
</evidence>
<dbReference type="EMBL" id="CM035427">
    <property type="protein sequence ID" value="KAH7306917.1"/>
    <property type="molecule type" value="Genomic_DNA"/>
</dbReference>
<sequence length="115" mass="12673">MYVDDRYVCKRVPSGVSKGAGNGGRNGRLGLYNDVTYLPKRRVSQALIHLPAYLQFTLPLIQELSRPSLSLAQSELSSYDLFLSLSLCGSPIPNAHTNSLSNPEPPVSPSVHKYW</sequence>
<name>A0A8T2S635_CERRI</name>
<gene>
    <name evidence="2" type="ORF">KP509_22G037100</name>
</gene>
<comment type="caution">
    <text evidence="2">The sequence shown here is derived from an EMBL/GenBank/DDBJ whole genome shotgun (WGS) entry which is preliminary data.</text>
</comment>